<organism evidence="5 6">
    <name type="scientific">Dysosmobacter acutus</name>
    <dbReference type="NCBI Taxonomy" id="2841504"/>
    <lineage>
        <taxon>Bacteria</taxon>
        <taxon>Bacillati</taxon>
        <taxon>Bacillota</taxon>
        <taxon>Clostridia</taxon>
        <taxon>Eubacteriales</taxon>
        <taxon>Oscillospiraceae</taxon>
        <taxon>Dysosmobacter</taxon>
    </lineage>
</organism>
<evidence type="ECO:0000259" key="3">
    <source>
        <dbReference type="Pfam" id="PF02650"/>
    </source>
</evidence>
<comment type="function">
    <text evidence="1">Involved in cell division and chromosome segregation.</text>
</comment>
<evidence type="ECO:0000313" key="6">
    <source>
        <dbReference type="Proteomes" id="UP000787672"/>
    </source>
</evidence>
<name>A0ABS6FAQ2_9FIRM</name>
<sequence length="299" mass="33946">MSFSYDAKLELCRMAVQKLCCARAEAYGILLYCNTFNTTEVRIITENSEFAQRLPKLFHRAFGLRFDRLPETEQEGKLIFQITDRKKLSHIVNLLGYSPEQNLVLHVNFGLLEEECCRAAFLRGVFLAGGSSTDPQKRYHLELATSHQQAGRELESLLMDMGFHPKSVQRNGYHVTYFKQSEHIEDFLTLVGAPVAAMAVMSAKVEKDLRNSINRRLNCDTANLDKAVDAAQEQLEAIRKLMGVGLMEQLPDKLQMTAAARLENPELTLSELAETFEPPITKSCLNHRLRKIQQLAKEL</sequence>
<keyword evidence="2" id="KW-0175">Coiled coil</keyword>
<dbReference type="InterPro" id="IPR039518">
    <property type="entry name" value="WhiA_LAGLIDADG_dom"/>
</dbReference>
<dbReference type="NCBIfam" id="TIGR00647">
    <property type="entry name" value="DNA_bind_WhiA"/>
    <property type="match status" value="1"/>
</dbReference>
<gene>
    <name evidence="1 5" type="primary">whiA</name>
    <name evidence="5" type="ORF">KQI82_09615</name>
</gene>
<comment type="similarity">
    <text evidence="1">Belongs to the WhiA family.</text>
</comment>
<dbReference type="Pfam" id="PF02650">
    <property type="entry name" value="HTH_WhiA"/>
    <property type="match status" value="1"/>
</dbReference>
<feature type="coiled-coil region" evidence="2">
    <location>
        <begin position="214"/>
        <end position="241"/>
    </location>
</feature>
<dbReference type="EMBL" id="JAHLQN010000001">
    <property type="protein sequence ID" value="MBU5627163.1"/>
    <property type="molecule type" value="Genomic_DNA"/>
</dbReference>
<protein>
    <recommendedName>
        <fullName evidence="1">Probable cell division protein WhiA</fullName>
    </recommendedName>
</protein>
<dbReference type="RefSeq" id="WP_216632549.1">
    <property type="nucleotide sequence ID" value="NZ_JAHLQN010000001.1"/>
</dbReference>
<evidence type="ECO:0000313" key="5">
    <source>
        <dbReference type="EMBL" id="MBU5627163.1"/>
    </source>
</evidence>
<keyword evidence="1" id="KW-0132">Cell division</keyword>
<dbReference type="Proteomes" id="UP000787672">
    <property type="component" value="Unassembled WGS sequence"/>
</dbReference>
<dbReference type="PANTHER" id="PTHR37307:SF1">
    <property type="entry name" value="CELL DIVISION PROTEIN WHIA-RELATED"/>
    <property type="match status" value="1"/>
</dbReference>
<keyword evidence="1 5" id="KW-0238">DNA-binding</keyword>
<dbReference type="InterPro" id="IPR003802">
    <property type="entry name" value="Sporulation_regulator_WhiA"/>
</dbReference>
<dbReference type="HAMAP" id="MF_01420">
    <property type="entry name" value="HTH_type_WhiA"/>
    <property type="match status" value="1"/>
</dbReference>
<dbReference type="InterPro" id="IPR023054">
    <property type="entry name" value="Sporulation_regulator_WhiA_C"/>
</dbReference>
<evidence type="ECO:0000256" key="2">
    <source>
        <dbReference type="SAM" id="Coils"/>
    </source>
</evidence>
<comment type="caution">
    <text evidence="5">The sequence shown here is derived from an EMBL/GenBank/DDBJ whole genome shotgun (WGS) entry which is preliminary data.</text>
</comment>
<keyword evidence="1" id="KW-0131">Cell cycle</keyword>
<accession>A0ABS6FAQ2</accession>
<reference evidence="5 6" key="1">
    <citation type="submission" date="2021-06" db="EMBL/GenBank/DDBJ databases">
        <authorList>
            <person name="Sun Q."/>
            <person name="Li D."/>
        </authorList>
    </citation>
    <scope>NUCLEOTIDE SEQUENCE [LARGE SCALE GENOMIC DNA]</scope>
    <source>
        <strain evidence="5 6">MSJ-2</strain>
    </source>
</reference>
<keyword evidence="6" id="KW-1185">Reference proteome</keyword>
<feature type="domain" description="WhiA LAGLIDADG-like" evidence="4">
    <location>
        <begin position="119"/>
        <end position="210"/>
    </location>
</feature>
<evidence type="ECO:0000259" key="4">
    <source>
        <dbReference type="Pfam" id="PF14527"/>
    </source>
</evidence>
<evidence type="ECO:0000256" key="1">
    <source>
        <dbReference type="HAMAP-Rule" id="MF_01420"/>
    </source>
</evidence>
<dbReference type="Pfam" id="PF14527">
    <property type="entry name" value="LAGLIDADG_WhiA"/>
    <property type="match status" value="1"/>
</dbReference>
<proteinExistence type="inferred from homology"/>
<feature type="domain" description="Sporulation regulator WhiA C-terminal" evidence="3">
    <location>
        <begin position="213"/>
        <end position="296"/>
    </location>
</feature>
<dbReference type="PANTHER" id="PTHR37307">
    <property type="entry name" value="CELL DIVISION PROTEIN WHIA-RELATED"/>
    <property type="match status" value="1"/>
</dbReference>
<dbReference type="GO" id="GO:0003677">
    <property type="term" value="F:DNA binding"/>
    <property type="evidence" value="ECO:0007669"/>
    <property type="project" value="UniProtKB-KW"/>
</dbReference>